<evidence type="ECO:0000313" key="5">
    <source>
        <dbReference type="EMBL" id="MBI1622283.1"/>
    </source>
</evidence>
<reference evidence="5 6" key="1">
    <citation type="submission" date="2020-10" db="EMBL/GenBank/DDBJ databases">
        <title>Aquamicrobium zhengzhouensis sp. nov., a exopolysaccharide producing bacterium isolated from farmland soil.</title>
        <authorList>
            <person name="Wang X."/>
        </authorList>
    </citation>
    <scope>NUCLEOTIDE SEQUENCE [LARGE SCALE GENOMIC DNA]</scope>
    <source>
        <strain evidence="6">cd-1</strain>
    </source>
</reference>
<dbReference type="InterPro" id="IPR036318">
    <property type="entry name" value="FAD-bd_PCMH-like_sf"/>
</dbReference>
<comment type="caution">
    <text evidence="5">The sequence shown here is derived from an EMBL/GenBank/DDBJ whole genome shotgun (WGS) entry which is preliminary data.</text>
</comment>
<dbReference type="InterPro" id="IPR016167">
    <property type="entry name" value="FAD-bd_PCMH_sub1"/>
</dbReference>
<dbReference type="EMBL" id="JADGMQ010000015">
    <property type="protein sequence ID" value="MBI1622283.1"/>
    <property type="molecule type" value="Genomic_DNA"/>
</dbReference>
<feature type="domain" description="FAD-binding PCMH-type" evidence="4">
    <location>
        <begin position="1"/>
        <end position="169"/>
    </location>
</feature>
<dbReference type="RefSeq" id="WP_198477825.1">
    <property type="nucleotide sequence ID" value="NZ_JADGMQ010000015.1"/>
</dbReference>
<keyword evidence="2" id="KW-0274">FAD</keyword>
<keyword evidence="1" id="KW-0285">Flavoprotein</keyword>
<dbReference type="InterPro" id="IPR016169">
    <property type="entry name" value="FAD-bd_PCMH_sub2"/>
</dbReference>
<dbReference type="PANTHER" id="PTHR42659:SF2">
    <property type="entry name" value="XANTHINE DEHYDROGENASE SUBUNIT C-RELATED"/>
    <property type="match status" value="1"/>
</dbReference>
<accession>A0ABS0SIE8</accession>
<evidence type="ECO:0000259" key="4">
    <source>
        <dbReference type="PROSITE" id="PS51387"/>
    </source>
</evidence>
<dbReference type="Pfam" id="PF00941">
    <property type="entry name" value="FAD_binding_5"/>
    <property type="match status" value="1"/>
</dbReference>
<gene>
    <name evidence="5" type="ORF">IOD40_16600</name>
</gene>
<dbReference type="Gene3D" id="3.30.43.10">
    <property type="entry name" value="Uridine Diphospho-n-acetylenolpyruvylglucosamine Reductase, domain 2"/>
    <property type="match status" value="1"/>
</dbReference>
<dbReference type="Gene3D" id="3.30.390.50">
    <property type="entry name" value="CO dehydrogenase flavoprotein, C-terminal domain"/>
    <property type="match status" value="1"/>
</dbReference>
<dbReference type="InterPro" id="IPR016166">
    <property type="entry name" value="FAD-bd_PCMH"/>
</dbReference>
<dbReference type="PROSITE" id="PS51387">
    <property type="entry name" value="FAD_PCMH"/>
    <property type="match status" value="1"/>
</dbReference>
<dbReference type="Pfam" id="PF03450">
    <property type="entry name" value="CO_deh_flav_C"/>
    <property type="match status" value="1"/>
</dbReference>
<dbReference type="InterPro" id="IPR036683">
    <property type="entry name" value="CO_DH_flav_C_dom_sf"/>
</dbReference>
<dbReference type="Gene3D" id="3.30.465.10">
    <property type="match status" value="1"/>
</dbReference>
<dbReference type="InterPro" id="IPR002346">
    <property type="entry name" value="Mopterin_DH_FAD-bd"/>
</dbReference>
<keyword evidence="6" id="KW-1185">Reference proteome</keyword>
<evidence type="ECO:0000256" key="1">
    <source>
        <dbReference type="ARBA" id="ARBA00022630"/>
    </source>
</evidence>
<dbReference type="InterPro" id="IPR005107">
    <property type="entry name" value="CO_DH_flav_C"/>
</dbReference>
<name>A0ABS0SIE8_9HYPH</name>
<protein>
    <submittedName>
        <fullName evidence="5">Xanthine dehydrogenase family protein subunit M</fullName>
    </submittedName>
</protein>
<sequence>MRYAKPKSVDEAIALLGDGSWRLIAGGTDFYPAQGNRPIHDDVLDLNGLRDLRFIIEDDEYFVFGARATWSDIAKAAHLPPAFDMLRLAAREVGSVQIQNVGTIAGNLCNASPAADGVPPLLALDAEVELRSIEGTRYLPLSDFVLGNRQIARRSDELVTAVQVPKRAAEGVSHFVKLGARRYLVISIAMVAARLVLDENRRIADAAISVGSCSAVAVRLSELEAQLRGASASQVEAVIAASSLAEISPIDDVRATADYRREAAREIVVRAVRACLTYTEGQKAA</sequence>
<dbReference type="SUPFAM" id="SSF55447">
    <property type="entry name" value="CO dehydrogenase flavoprotein C-terminal domain-like"/>
    <property type="match status" value="1"/>
</dbReference>
<dbReference type="SUPFAM" id="SSF56176">
    <property type="entry name" value="FAD-binding/transporter-associated domain-like"/>
    <property type="match status" value="1"/>
</dbReference>
<proteinExistence type="predicted"/>
<evidence type="ECO:0000256" key="2">
    <source>
        <dbReference type="ARBA" id="ARBA00022827"/>
    </source>
</evidence>
<keyword evidence="3" id="KW-0560">Oxidoreductase</keyword>
<evidence type="ECO:0000256" key="3">
    <source>
        <dbReference type="ARBA" id="ARBA00023002"/>
    </source>
</evidence>
<dbReference type="InterPro" id="IPR051312">
    <property type="entry name" value="Diverse_Substr_Oxidored"/>
</dbReference>
<dbReference type="PANTHER" id="PTHR42659">
    <property type="entry name" value="XANTHINE DEHYDROGENASE SUBUNIT C-RELATED"/>
    <property type="match status" value="1"/>
</dbReference>
<organism evidence="5 6">
    <name type="scientific">Aquamicrobium zhengzhouense</name>
    <dbReference type="NCBI Taxonomy" id="2781738"/>
    <lineage>
        <taxon>Bacteria</taxon>
        <taxon>Pseudomonadati</taxon>
        <taxon>Pseudomonadota</taxon>
        <taxon>Alphaproteobacteria</taxon>
        <taxon>Hyphomicrobiales</taxon>
        <taxon>Phyllobacteriaceae</taxon>
        <taxon>Aquamicrobium</taxon>
    </lineage>
</organism>
<dbReference type="Proteomes" id="UP000601789">
    <property type="component" value="Unassembled WGS sequence"/>
</dbReference>
<evidence type="ECO:0000313" key="6">
    <source>
        <dbReference type="Proteomes" id="UP000601789"/>
    </source>
</evidence>
<dbReference type="SMART" id="SM01092">
    <property type="entry name" value="CO_deh_flav_C"/>
    <property type="match status" value="1"/>
</dbReference>